<dbReference type="Pfam" id="PF02518">
    <property type="entry name" value="HATPase_c"/>
    <property type="match status" value="1"/>
</dbReference>
<evidence type="ECO:0000256" key="10">
    <source>
        <dbReference type="HAMAP-Rule" id="MF_01898"/>
    </source>
</evidence>
<dbReference type="EMBL" id="DRIH01000174">
    <property type="protein sequence ID" value="HEC68146.1"/>
    <property type="molecule type" value="Genomic_DNA"/>
</dbReference>
<dbReference type="NCBIfam" id="TIGR01059">
    <property type="entry name" value="gyrB"/>
    <property type="match status" value="1"/>
</dbReference>
<dbReference type="NCBIfam" id="NF011501">
    <property type="entry name" value="PRK14939.1"/>
    <property type="match status" value="1"/>
</dbReference>
<evidence type="ECO:0000256" key="7">
    <source>
        <dbReference type="ARBA" id="ARBA00023029"/>
    </source>
</evidence>
<dbReference type="SUPFAM" id="SSF54211">
    <property type="entry name" value="Ribosomal protein S5 domain 2-like"/>
    <property type="match status" value="1"/>
</dbReference>
<dbReference type="GO" id="GO:0006261">
    <property type="term" value="P:DNA-templated DNA replication"/>
    <property type="evidence" value="ECO:0007669"/>
    <property type="project" value="UniProtKB-UniRule"/>
</dbReference>
<dbReference type="PANTHER" id="PTHR45866">
    <property type="entry name" value="DNA GYRASE/TOPOISOMERASE SUBUNIT B"/>
    <property type="match status" value="1"/>
</dbReference>
<dbReference type="Gene3D" id="3.30.230.10">
    <property type="match status" value="1"/>
</dbReference>
<feature type="binding site" evidence="10">
    <location>
        <position position="492"/>
    </location>
    <ligand>
        <name>Mg(2+)</name>
        <dbReference type="ChEBI" id="CHEBI:18420"/>
        <label>2</label>
    </ligand>
</feature>
<dbReference type="InterPro" id="IPR014721">
    <property type="entry name" value="Ribsml_uS5_D2-typ_fold_subgr"/>
</dbReference>
<dbReference type="SUPFAM" id="SSF56719">
    <property type="entry name" value="Type II DNA topoisomerase"/>
    <property type="match status" value="1"/>
</dbReference>
<reference evidence="12" key="1">
    <citation type="journal article" date="2020" name="mSystems">
        <title>Genome- and Community-Level Interaction Insights into Carbon Utilization and Element Cycling Functions of Hydrothermarchaeota in Hydrothermal Sediment.</title>
        <authorList>
            <person name="Zhou Z."/>
            <person name="Liu Y."/>
            <person name="Xu W."/>
            <person name="Pan J."/>
            <person name="Luo Z.H."/>
            <person name="Li M."/>
        </authorList>
    </citation>
    <scope>NUCLEOTIDE SEQUENCE [LARGE SCALE GENOMIC DNA]</scope>
    <source>
        <strain evidence="12">HyVt-389</strain>
    </source>
</reference>
<protein>
    <recommendedName>
        <fullName evidence="10">DNA gyrase subunit B</fullName>
        <ecNumber evidence="10">5.6.2.2</ecNumber>
    </recommendedName>
</protein>
<dbReference type="Pfam" id="PF01751">
    <property type="entry name" value="Toprim"/>
    <property type="match status" value="1"/>
</dbReference>
<dbReference type="GO" id="GO:0003677">
    <property type="term" value="F:DNA binding"/>
    <property type="evidence" value="ECO:0007669"/>
    <property type="project" value="UniProtKB-KW"/>
</dbReference>
<feature type="site" description="Interaction with DNA" evidence="10">
    <location>
        <position position="447"/>
    </location>
</feature>
<evidence type="ECO:0000256" key="9">
    <source>
        <dbReference type="ARBA" id="ARBA00023235"/>
    </source>
</evidence>
<evidence type="ECO:0000256" key="4">
    <source>
        <dbReference type="ARBA" id="ARBA00022741"/>
    </source>
</evidence>
<dbReference type="SMART" id="SM00387">
    <property type="entry name" value="HATPase_c"/>
    <property type="match status" value="1"/>
</dbReference>
<comment type="similarity">
    <text evidence="2 10">Belongs to the type II topoisomerase GyrB family.</text>
</comment>
<dbReference type="InterPro" id="IPR001241">
    <property type="entry name" value="Topo_IIA"/>
</dbReference>
<dbReference type="SMART" id="SM00433">
    <property type="entry name" value="TOP2c"/>
    <property type="match status" value="1"/>
</dbReference>
<dbReference type="Pfam" id="PF00986">
    <property type="entry name" value="DNA_gyraseB_C"/>
    <property type="match status" value="1"/>
</dbReference>
<comment type="subcellular location">
    <subcellularLocation>
        <location evidence="10">Cytoplasm</location>
    </subcellularLocation>
</comment>
<dbReference type="AlphaFoldDB" id="A0A7C1VX81"/>
<keyword evidence="6 10" id="KW-0460">Magnesium</keyword>
<dbReference type="NCBIfam" id="NF004189">
    <property type="entry name" value="PRK05644.1"/>
    <property type="match status" value="1"/>
</dbReference>
<dbReference type="Gene3D" id="3.40.50.670">
    <property type="match status" value="2"/>
</dbReference>
<evidence type="ECO:0000256" key="8">
    <source>
        <dbReference type="ARBA" id="ARBA00023125"/>
    </source>
</evidence>
<dbReference type="Proteomes" id="UP000885738">
    <property type="component" value="Unassembled WGS sequence"/>
</dbReference>
<feature type="domain" description="Toprim" evidence="11">
    <location>
        <begin position="413"/>
        <end position="527"/>
    </location>
</feature>
<dbReference type="CDD" id="cd16928">
    <property type="entry name" value="HATPase_GyrB-like"/>
    <property type="match status" value="1"/>
</dbReference>
<evidence type="ECO:0000259" key="11">
    <source>
        <dbReference type="PROSITE" id="PS50880"/>
    </source>
</evidence>
<dbReference type="FunFam" id="3.30.230.10:FF:000005">
    <property type="entry name" value="DNA gyrase subunit B"/>
    <property type="match status" value="1"/>
</dbReference>
<sequence>MSDGYTAQSIKVLKQLEAVRQRPAMYIGNTGIEGLHHLVFEVVDNSIDEAIAGYCDWIKITLHPDNSVVVEDNGRGIPVDIHETEGIPAVEVVMTKLHAGGKFDQKIYKISGGLHGVGVSVVNALSEYLEVEIRREGRVYWQRYERGKVVTPLSVRGETQRRGTKITFLPDESIFKSINFDFDILNQHFQELAFLNPNLSIEFADQRIGKNIVHKYQGGIVSFVKYLNRTKNVLHEPIYISGEKEDIKVEIAIQYNSGYSERILSFVNNINTKEGGFHVVGFKSALTRCLNLYTTQNNLLKKEKLSGEDVREGLTVIISLRMPNPQFEGQTKTKLGNSEVKGLVESMVNSELFSYLEENPTIAKAIVGKIIEAARAREAARRAKELVRRKGVLGDSSLPGKLADCQEKDPAKSELFLVEGESAGGSAKQGRDRRFQAILPLRGKILNVEKTRIDKILNSQEIRTLISALGTGIGEDFDINKLRYHKIILMTDADVDGLHIRTLLLTFFYRRMQEIIQKGHLYIALPPLFRLAKGKKEEFYVEDENSLQRFLIEQASKNIIVTDQKKSLKLEKQALKSYLTNAFIYHSFMAELVKQGYPEFLIESLILFGIKEKTLLGDEIAVSKLKEFLVEKGIKERKIYKDQETGFYTLEVSVNGHLSLVDSKLINSFDYQKCFSLKKKLHLNATPPYFFYKNGQEIKVEKENLLWMTILEEVKKGYVIQRYKGLGEMNPEQLWETTMNPQKRVLLQVTIQDAAMADELFSILMGEAVEPRREFIQTHALEASRLDI</sequence>
<keyword evidence="7 10" id="KW-0799">Topoisomerase</keyword>
<comment type="catalytic activity">
    <reaction evidence="1 10">
        <text>ATP-dependent breakage, passage and rejoining of double-stranded DNA.</text>
        <dbReference type="EC" id="5.6.2.2"/>
    </reaction>
</comment>
<accession>A0A7C1VX81</accession>
<dbReference type="Gene3D" id="3.30.565.10">
    <property type="entry name" value="Histidine kinase-like ATPase, C-terminal domain"/>
    <property type="match status" value="1"/>
</dbReference>
<comment type="caution">
    <text evidence="12">The sequence shown here is derived from an EMBL/GenBank/DDBJ whole genome shotgun (WGS) entry which is preliminary data.</text>
</comment>
<gene>
    <name evidence="10 12" type="primary">gyrB</name>
    <name evidence="12" type="ORF">ENI35_04980</name>
</gene>
<evidence type="ECO:0000256" key="6">
    <source>
        <dbReference type="ARBA" id="ARBA00022842"/>
    </source>
</evidence>
<evidence type="ECO:0000256" key="2">
    <source>
        <dbReference type="ARBA" id="ARBA00010708"/>
    </source>
</evidence>
<dbReference type="InterPro" id="IPR013506">
    <property type="entry name" value="Topo_IIA_bsu_dom2"/>
</dbReference>
<dbReference type="GO" id="GO:0005524">
    <property type="term" value="F:ATP binding"/>
    <property type="evidence" value="ECO:0007669"/>
    <property type="project" value="UniProtKB-UniRule"/>
</dbReference>
<dbReference type="CDD" id="cd00822">
    <property type="entry name" value="TopoII_Trans_DNA_gyrase"/>
    <property type="match status" value="1"/>
</dbReference>
<dbReference type="SUPFAM" id="SSF55874">
    <property type="entry name" value="ATPase domain of HSP90 chaperone/DNA topoisomerase II/histidine kinase"/>
    <property type="match status" value="1"/>
</dbReference>
<keyword evidence="10" id="KW-0963">Cytoplasm</keyword>
<keyword evidence="9 10" id="KW-0413">Isomerase</keyword>
<comment type="cofactor">
    <cofactor evidence="10">
        <name>Mg(2+)</name>
        <dbReference type="ChEBI" id="CHEBI:18420"/>
    </cofactor>
    <cofactor evidence="10">
        <name>Mn(2+)</name>
        <dbReference type="ChEBI" id="CHEBI:29035"/>
    </cofactor>
    <cofactor evidence="10">
        <name>Ca(2+)</name>
        <dbReference type="ChEBI" id="CHEBI:29108"/>
    </cofactor>
    <text evidence="10">Binds two Mg(2+) per subunit. The magnesium ions form salt bridges with both the protein and the DNA. Can also accept other divalent metal cations, such as Mn(2+) or Ca(2+).</text>
</comment>
<dbReference type="GO" id="GO:0005694">
    <property type="term" value="C:chromosome"/>
    <property type="evidence" value="ECO:0007669"/>
    <property type="project" value="InterPro"/>
</dbReference>
<dbReference type="GO" id="GO:0006265">
    <property type="term" value="P:DNA topological change"/>
    <property type="evidence" value="ECO:0007669"/>
    <property type="project" value="UniProtKB-UniRule"/>
</dbReference>
<proteinExistence type="inferred from homology"/>
<keyword evidence="8" id="KW-0238">DNA-binding</keyword>
<dbReference type="InterPro" id="IPR034160">
    <property type="entry name" value="TOPRIM_GyrB"/>
</dbReference>
<dbReference type="CDD" id="cd03366">
    <property type="entry name" value="TOPRIM_TopoIIA_GyrB"/>
    <property type="match status" value="1"/>
</dbReference>
<dbReference type="InterPro" id="IPR000565">
    <property type="entry name" value="Topo_IIA_B"/>
</dbReference>
<name>A0A7C1VX81_DESA2</name>
<feature type="binding site" evidence="10">
    <location>
        <position position="419"/>
    </location>
    <ligand>
        <name>Mg(2+)</name>
        <dbReference type="ChEBI" id="CHEBI:18420"/>
        <label>1</label>
        <note>catalytic</note>
    </ligand>
</feature>
<dbReference type="FunFam" id="3.40.50.670:FF:000001">
    <property type="entry name" value="DNA topoisomerase 2"/>
    <property type="match status" value="1"/>
</dbReference>
<dbReference type="InterPro" id="IPR013760">
    <property type="entry name" value="Topo_IIA-like_dom_sf"/>
</dbReference>
<dbReference type="InterPro" id="IPR013759">
    <property type="entry name" value="Topo_IIA_B_C"/>
</dbReference>
<dbReference type="InterPro" id="IPR002288">
    <property type="entry name" value="DNA_gyrase_B_C"/>
</dbReference>
<evidence type="ECO:0000256" key="1">
    <source>
        <dbReference type="ARBA" id="ARBA00000185"/>
    </source>
</evidence>
<evidence type="ECO:0000256" key="3">
    <source>
        <dbReference type="ARBA" id="ARBA00022723"/>
    </source>
</evidence>
<keyword evidence="5 10" id="KW-0067">ATP-binding</keyword>
<keyword evidence="4 10" id="KW-0547">Nucleotide-binding</keyword>
<comment type="function">
    <text evidence="10">A type II topoisomerase that negatively supercoils closed circular double-stranded (ds) DNA in an ATP-dependent manner to modulate DNA topology and maintain chromosomes in an underwound state. Negative supercoiling favors strand separation, and DNA replication, transcription, recombination and repair, all of which involve strand separation. Also able to catalyze the interconversion of other topological isomers of dsDNA rings, including catenanes and knotted rings. Type II topoisomerases break and join 2 DNA strands simultaneously in an ATP-dependent manner.</text>
</comment>
<dbReference type="PRINTS" id="PR01159">
    <property type="entry name" value="DNAGYRASEB"/>
</dbReference>
<dbReference type="InterPro" id="IPR006171">
    <property type="entry name" value="TOPRIM_dom"/>
</dbReference>
<dbReference type="FunFam" id="3.30.565.10:FF:000002">
    <property type="entry name" value="DNA gyrase subunit B"/>
    <property type="match status" value="1"/>
</dbReference>
<feature type="site" description="Interaction with DNA" evidence="10">
    <location>
        <position position="444"/>
    </location>
</feature>
<dbReference type="PRINTS" id="PR00418">
    <property type="entry name" value="TPI2FAMILY"/>
</dbReference>
<dbReference type="PROSITE" id="PS50880">
    <property type="entry name" value="TOPRIM"/>
    <property type="match status" value="1"/>
</dbReference>
<organism evidence="12">
    <name type="scientific">Desulfofervidus auxilii</name>
    <dbReference type="NCBI Taxonomy" id="1621989"/>
    <lineage>
        <taxon>Bacteria</taxon>
        <taxon>Pseudomonadati</taxon>
        <taxon>Thermodesulfobacteriota</taxon>
        <taxon>Candidatus Desulfofervidia</taxon>
        <taxon>Candidatus Desulfofervidales</taxon>
        <taxon>Candidatus Desulfofervidaceae</taxon>
        <taxon>Candidatus Desulfofervidus</taxon>
    </lineage>
</organism>
<dbReference type="HAMAP" id="MF_01898">
    <property type="entry name" value="GyrB"/>
    <property type="match status" value="1"/>
</dbReference>
<evidence type="ECO:0000256" key="5">
    <source>
        <dbReference type="ARBA" id="ARBA00022840"/>
    </source>
</evidence>
<feature type="binding site" evidence="10">
    <location>
        <position position="492"/>
    </location>
    <ligand>
        <name>Mg(2+)</name>
        <dbReference type="ChEBI" id="CHEBI:18420"/>
        <label>1</label>
        <note>catalytic</note>
    </ligand>
</feature>
<dbReference type="InterPro" id="IPR036890">
    <property type="entry name" value="HATPase_C_sf"/>
</dbReference>
<evidence type="ECO:0000313" key="12">
    <source>
        <dbReference type="EMBL" id="HEC68146.1"/>
    </source>
</evidence>
<comment type="miscellaneous">
    <text evidence="10">Few gyrases are as efficient as E.coli at forming negative supercoils. Not all organisms have 2 type II topoisomerases; in organisms with a single type II topoisomerase this enzyme also has to decatenate newly replicated chromosomes.</text>
</comment>
<dbReference type="GO" id="GO:0003918">
    <property type="term" value="F:DNA topoisomerase type II (double strand cut, ATP-hydrolyzing) activity"/>
    <property type="evidence" value="ECO:0007669"/>
    <property type="project" value="UniProtKB-UniRule"/>
</dbReference>
<dbReference type="EC" id="5.6.2.2" evidence="10"/>
<dbReference type="InterPro" id="IPR020568">
    <property type="entry name" value="Ribosomal_Su5_D2-typ_SF"/>
</dbReference>
<dbReference type="Pfam" id="PF00204">
    <property type="entry name" value="DNA_gyraseB"/>
    <property type="match status" value="1"/>
</dbReference>
<dbReference type="PANTHER" id="PTHR45866:SF1">
    <property type="entry name" value="DNA GYRASE SUBUNIT B, MITOCHONDRIAL"/>
    <property type="match status" value="1"/>
</dbReference>
<dbReference type="GO" id="GO:0005737">
    <property type="term" value="C:cytoplasm"/>
    <property type="evidence" value="ECO:0007669"/>
    <property type="project" value="UniProtKB-SubCell"/>
</dbReference>
<dbReference type="InterPro" id="IPR003594">
    <property type="entry name" value="HATPase_dom"/>
</dbReference>
<dbReference type="GO" id="GO:0046872">
    <property type="term" value="F:metal ion binding"/>
    <property type="evidence" value="ECO:0007669"/>
    <property type="project" value="UniProtKB-KW"/>
</dbReference>
<dbReference type="InterPro" id="IPR011557">
    <property type="entry name" value="GyrB"/>
</dbReference>
<keyword evidence="3 10" id="KW-0479">Metal-binding</keyword>
<comment type="subunit">
    <text evidence="10">Heterotetramer, composed of two GyrA and two GyrB chains. In the heterotetramer, GyrA contains the active site tyrosine that forms a transient covalent intermediate with DNA, while GyrB binds cofactors and catalyzes ATP hydrolysis.</text>
</comment>
<feature type="binding site" evidence="10">
    <location>
        <position position="494"/>
    </location>
    <ligand>
        <name>Mg(2+)</name>
        <dbReference type="ChEBI" id="CHEBI:18420"/>
        <label>2</label>
    </ligand>
</feature>